<dbReference type="InParanoid" id="A0A409WSV9"/>
<evidence type="ECO:0000313" key="3">
    <source>
        <dbReference type="Proteomes" id="UP000283269"/>
    </source>
</evidence>
<feature type="region of interest" description="Disordered" evidence="1">
    <location>
        <begin position="274"/>
        <end position="295"/>
    </location>
</feature>
<evidence type="ECO:0000256" key="1">
    <source>
        <dbReference type="SAM" id="MobiDB-lite"/>
    </source>
</evidence>
<organism evidence="2 3">
    <name type="scientific">Psilocybe cyanescens</name>
    <dbReference type="NCBI Taxonomy" id="93625"/>
    <lineage>
        <taxon>Eukaryota</taxon>
        <taxon>Fungi</taxon>
        <taxon>Dikarya</taxon>
        <taxon>Basidiomycota</taxon>
        <taxon>Agaricomycotina</taxon>
        <taxon>Agaricomycetes</taxon>
        <taxon>Agaricomycetidae</taxon>
        <taxon>Agaricales</taxon>
        <taxon>Agaricineae</taxon>
        <taxon>Strophariaceae</taxon>
        <taxon>Psilocybe</taxon>
    </lineage>
</organism>
<protein>
    <submittedName>
        <fullName evidence="2">Uncharacterized protein</fullName>
    </submittedName>
</protein>
<feature type="compositionally biased region" description="Basic and acidic residues" evidence="1">
    <location>
        <begin position="208"/>
        <end position="230"/>
    </location>
</feature>
<proteinExistence type="predicted"/>
<keyword evidence="3" id="KW-1185">Reference proteome</keyword>
<gene>
    <name evidence="2" type="ORF">CVT25_013421</name>
</gene>
<accession>A0A409WSV9</accession>
<dbReference type="Proteomes" id="UP000283269">
    <property type="component" value="Unassembled WGS sequence"/>
</dbReference>
<name>A0A409WSV9_PSICY</name>
<comment type="caution">
    <text evidence="2">The sequence shown here is derived from an EMBL/GenBank/DDBJ whole genome shotgun (WGS) entry which is preliminary data.</text>
</comment>
<feature type="region of interest" description="Disordered" evidence="1">
    <location>
        <begin position="188"/>
        <end position="231"/>
    </location>
</feature>
<evidence type="ECO:0000313" key="2">
    <source>
        <dbReference type="EMBL" id="PPQ81577.1"/>
    </source>
</evidence>
<sequence length="396" mass="43347">MLAPPVFMLDISRLQDLTIEFNVHTLNAVWDIISRAEKSLRRLSVSQSEHALGHSLFRVTSFFERSTSSTPPPSSSCSYNIVWGLTNCVRVDLDRIAPRWDVDVDISSTRATLRHLTRLAHLSIIISFPNARKHEIWDRITEEWCGLLRTAREGEGPSGVRAVTVVVDVSYLGEKELGKIFMRSSIGDGRDRDQVQGSRSGFGSESESEAKADGKGKGKEKKKEKARDHAPNILAGLDETLANTGLFPMLSGVTVDVRVPEEHMVAGILAGRTGSSASAAVKTNPGSDLDAEPNSTSSRAMVMGGNHQDVSNSKLNTDDIDIDTDTDTDRQATVRPNLHTLRLRRKARPVTIEDIKMSFNRLMDRTRRRLHEGAGAGAPSGSRVGCFVVLVGVGTH</sequence>
<reference evidence="2 3" key="1">
    <citation type="journal article" date="2018" name="Evol. Lett.">
        <title>Horizontal gene cluster transfer increased hallucinogenic mushroom diversity.</title>
        <authorList>
            <person name="Reynolds H.T."/>
            <person name="Vijayakumar V."/>
            <person name="Gluck-Thaler E."/>
            <person name="Korotkin H.B."/>
            <person name="Matheny P.B."/>
            <person name="Slot J.C."/>
        </authorList>
    </citation>
    <scope>NUCLEOTIDE SEQUENCE [LARGE SCALE GENOMIC DNA]</scope>
    <source>
        <strain evidence="2 3">2631</strain>
    </source>
</reference>
<dbReference type="AlphaFoldDB" id="A0A409WSV9"/>
<dbReference type="OrthoDB" id="10658801at2759"/>
<dbReference type="EMBL" id="NHYD01003237">
    <property type="protein sequence ID" value="PPQ81577.1"/>
    <property type="molecule type" value="Genomic_DNA"/>
</dbReference>